<dbReference type="AlphaFoldDB" id="A0A8J4UZ16"/>
<evidence type="ECO:0000313" key="13">
    <source>
        <dbReference type="Proteomes" id="UP000695562"/>
    </source>
</evidence>
<evidence type="ECO:0000256" key="8">
    <source>
        <dbReference type="ARBA" id="ARBA00023242"/>
    </source>
</evidence>
<keyword evidence="2" id="KW-0547">Nucleotide-binding</keyword>
<keyword evidence="7" id="KW-0238">DNA-binding</keyword>
<dbReference type="InterPro" id="IPR038718">
    <property type="entry name" value="SNF2-like_sf"/>
</dbReference>
<dbReference type="GO" id="GO:0003677">
    <property type="term" value="F:DNA binding"/>
    <property type="evidence" value="ECO:0007669"/>
    <property type="project" value="UniProtKB-KW"/>
</dbReference>
<dbReference type="SUPFAM" id="SSF52540">
    <property type="entry name" value="P-loop containing nucleoside triphosphate hydrolases"/>
    <property type="match status" value="2"/>
</dbReference>
<dbReference type="Gene3D" id="3.40.50.10810">
    <property type="entry name" value="Tandem AAA-ATPase domain"/>
    <property type="match status" value="1"/>
</dbReference>
<reference evidence="12" key="1">
    <citation type="submission" date="2020-01" db="EMBL/GenBank/DDBJ databases">
        <title>Development of genomics and gene disruption for Polysphondylium violaceum indicates a role for the polyketide synthase stlB in stalk morphogenesis.</title>
        <authorList>
            <person name="Narita B."/>
            <person name="Kawabe Y."/>
            <person name="Kin K."/>
            <person name="Saito T."/>
            <person name="Gibbs R."/>
            <person name="Kuspa A."/>
            <person name="Muzny D."/>
            <person name="Queller D."/>
            <person name="Richards S."/>
            <person name="Strassman J."/>
            <person name="Sucgang R."/>
            <person name="Worley K."/>
            <person name="Schaap P."/>
        </authorList>
    </citation>
    <scope>NUCLEOTIDE SEQUENCE</scope>
    <source>
        <strain evidence="12">QSvi11</strain>
    </source>
</reference>
<dbReference type="PROSITE" id="PS51192">
    <property type="entry name" value="HELICASE_ATP_BIND_1"/>
    <property type="match status" value="1"/>
</dbReference>
<keyword evidence="13" id="KW-1185">Reference proteome</keyword>
<evidence type="ECO:0000256" key="2">
    <source>
        <dbReference type="ARBA" id="ARBA00022741"/>
    </source>
</evidence>
<dbReference type="Pfam" id="PF00271">
    <property type="entry name" value="Helicase_C"/>
    <property type="match status" value="1"/>
</dbReference>
<dbReference type="GO" id="GO:0005524">
    <property type="term" value="F:ATP binding"/>
    <property type="evidence" value="ECO:0007669"/>
    <property type="project" value="UniProtKB-KW"/>
</dbReference>
<evidence type="ECO:0000259" key="10">
    <source>
        <dbReference type="PROSITE" id="PS51192"/>
    </source>
</evidence>
<comment type="caution">
    <text evidence="12">The sequence shown here is derived from an EMBL/GenBank/DDBJ whole genome shotgun (WGS) entry which is preliminary data.</text>
</comment>
<protein>
    <recommendedName>
        <fullName evidence="14">SNF2-related domain-containing protein</fullName>
    </recommendedName>
</protein>
<keyword evidence="3" id="KW-0378">Hydrolase</keyword>
<keyword evidence="8" id="KW-0539">Nucleus</keyword>
<organism evidence="12 13">
    <name type="scientific">Polysphondylium violaceum</name>
    <dbReference type="NCBI Taxonomy" id="133409"/>
    <lineage>
        <taxon>Eukaryota</taxon>
        <taxon>Amoebozoa</taxon>
        <taxon>Evosea</taxon>
        <taxon>Eumycetozoa</taxon>
        <taxon>Dictyostelia</taxon>
        <taxon>Dictyosteliales</taxon>
        <taxon>Dictyosteliaceae</taxon>
        <taxon>Polysphondylium</taxon>
    </lineage>
</organism>
<dbReference type="Pfam" id="PF00176">
    <property type="entry name" value="SNF2-rel_dom"/>
    <property type="match status" value="1"/>
</dbReference>
<keyword evidence="6" id="KW-0156">Chromatin regulator</keyword>
<dbReference type="InterPro" id="IPR027417">
    <property type="entry name" value="P-loop_NTPase"/>
</dbReference>
<dbReference type="GO" id="GO:0006325">
    <property type="term" value="P:chromatin organization"/>
    <property type="evidence" value="ECO:0007669"/>
    <property type="project" value="UniProtKB-KW"/>
</dbReference>
<name>A0A8J4UZ16_9MYCE</name>
<feature type="compositionally biased region" description="Low complexity" evidence="9">
    <location>
        <begin position="104"/>
        <end position="146"/>
    </location>
</feature>
<dbReference type="EMBL" id="AJWJ01000176">
    <property type="protein sequence ID" value="KAF2073905.1"/>
    <property type="molecule type" value="Genomic_DNA"/>
</dbReference>
<evidence type="ECO:0000256" key="7">
    <source>
        <dbReference type="ARBA" id="ARBA00023125"/>
    </source>
</evidence>
<dbReference type="OrthoDB" id="448448at2759"/>
<evidence type="ECO:0000259" key="11">
    <source>
        <dbReference type="PROSITE" id="PS51194"/>
    </source>
</evidence>
<feature type="compositionally biased region" description="Low complexity" evidence="9">
    <location>
        <begin position="85"/>
        <end position="97"/>
    </location>
</feature>
<dbReference type="Gene3D" id="3.40.50.300">
    <property type="entry name" value="P-loop containing nucleotide triphosphate hydrolases"/>
    <property type="match status" value="1"/>
</dbReference>
<sequence>MGDDALAIPQTLHSKRQSIPTYNYKADDAVISSDGDGDNPRSYQNTSYDDEHASDTDYEDEDDSDFNPDSDTDAEDNTLKKNKNNIKQTNGNNTKASSAKETKTSTTKTTKGNSTKVSSASPPKTKAIAKTTTTTTPATKNNNNTKGSLISPPKNQVSVGRQTTIPFQKISNNNQAHDIDTTNWTSKNVLKTGDQDTKNGATNTAADTTKYFSFTKVNSTKRLSSMREDSKVQPKLDFFSSFLFKTGNDVNSSQDKVTKQLDNEFDKQQDEDDEDVKVKKSNSKPNLKKNNRIVEEDDDEKEDEIVIEDDEETEPEDNIVVNKKRRTKQNSLLDTPTKNPEPLILDKKKGKKLAQKFYDMEKEGKEEQEEEDDEKTEDEKDTSVIIDPETINIEDDQDTEEEIDKHPTIDKLITACEYYSERMLRILSGFENKDIKNTNGKSEIEGHTLINQPTIIKNEMRNYQLIGLNWMALLYKEKINGILADEMGLGKTVQTISLLAYIYESLGDKGPHIIIVPATTLSNWERELNMWCPKLKIYKYYGTLREREFQREELRSFEPGTDFNVILTTYNLLFSNIDRGFLKRFNYSYLILDEAQNIKNSDSKRYKNIFKVESHHRLLLTGTPLQNNLFELWSLLNFLMPHIFGASKKDNSLYSQLLSHDKEESKDKVLLRMKKILSPFILRRLKSTVSQELKPKVEIIEYCKMQQIQSDFYQKVIQQTKKAWTERDVAQREVTKKRKKTTLLANNDEDELIDLDSLDSGGGTGKGKTGQGLMSNILMMLRKATNHPLLCKQGFYNQDQLNEIAKILQKESQDFKDYSLEELKEMLDTWSDYEIHCTARETPCIKQFSLRDEQITDTSAKCVKLKEILEKEIDQNGSKVLIFSQMTKLLDILQEILVIQNRNFMRLDGTTPVGTRQSIIDDFTNSTETNIFLLSTNAGGLGINLICANVVIFFDMSFNPQVDRQAEDRAHRLGQKKDVFVYKLITEDSVDKNILDSSNEKKKLNDSMLEEGTFDQESSKLESKKILQILDHIFK</sequence>
<dbReference type="GO" id="GO:0004386">
    <property type="term" value="F:helicase activity"/>
    <property type="evidence" value="ECO:0007669"/>
    <property type="project" value="UniProtKB-KW"/>
</dbReference>
<feature type="domain" description="Helicase C-terminal" evidence="11">
    <location>
        <begin position="864"/>
        <end position="1027"/>
    </location>
</feature>
<feature type="compositionally biased region" description="Acidic residues" evidence="9">
    <location>
        <begin position="56"/>
        <end position="76"/>
    </location>
</feature>
<dbReference type="CDD" id="cd18793">
    <property type="entry name" value="SF2_C_SNF"/>
    <property type="match status" value="1"/>
</dbReference>
<dbReference type="InterPro" id="IPR001650">
    <property type="entry name" value="Helicase_C-like"/>
</dbReference>
<dbReference type="InterPro" id="IPR000330">
    <property type="entry name" value="SNF2_N"/>
</dbReference>
<dbReference type="SMART" id="SM00490">
    <property type="entry name" value="HELICc"/>
    <property type="match status" value="1"/>
</dbReference>
<comment type="subcellular location">
    <subcellularLocation>
        <location evidence="1">Nucleus</location>
    </subcellularLocation>
</comment>
<feature type="compositionally biased region" description="Acidic residues" evidence="9">
    <location>
        <begin position="295"/>
        <end position="317"/>
    </location>
</feature>
<feature type="compositionally biased region" description="Polar residues" evidence="9">
    <location>
        <begin position="329"/>
        <end position="338"/>
    </location>
</feature>
<evidence type="ECO:0008006" key="14">
    <source>
        <dbReference type="Google" id="ProtNLM"/>
    </source>
</evidence>
<evidence type="ECO:0000256" key="4">
    <source>
        <dbReference type="ARBA" id="ARBA00022806"/>
    </source>
</evidence>
<evidence type="ECO:0000313" key="12">
    <source>
        <dbReference type="EMBL" id="KAF2073905.1"/>
    </source>
</evidence>
<evidence type="ECO:0000256" key="3">
    <source>
        <dbReference type="ARBA" id="ARBA00022801"/>
    </source>
</evidence>
<feature type="domain" description="Helicase ATP-binding" evidence="10">
    <location>
        <begin position="472"/>
        <end position="642"/>
    </location>
</feature>
<dbReference type="FunFam" id="3.40.50.10810:FF:000005">
    <property type="entry name" value="Photoperiod-independent early flowering 1"/>
    <property type="match status" value="1"/>
</dbReference>
<feature type="compositionally biased region" description="Basic residues" evidence="9">
    <location>
        <begin position="279"/>
        <end position="291"/>
    </location>
</feature>
<dbReference type="Proteomes" id="UP000695562">
    <property type="component" value="Unassembled WGS sequence"/>
</dbReference>
<keyword evidence="5" id="KW-0067">ATP-binding</keyword>
<dbReference type="PROSITE" id="PS51194">
    <property type="entry name" value="HELICASE_CTER"/>
    <property type="match status" value="1"/>
</dbReference>
<dbReference type="PANTHER" id="PTHR10799">
    <property type="entry name" value="SNF2/RAD54 HELICASE FAMILY"/>
    <property type="match status" value="1"/>
</dbReference>
<gene>
    <name evidence="12" type="ORF">CYY_004793</name>
</gene>
<evidence type="ECO:0000256" key="6">
    <source>
        <dbReference type="ARBA" id="ARBA00022853"/>
    </source>
</evidence>
<dbReference type="GO" id="GO:0016787">
    <property type="term" value="F:hydrolase activity"/>
    <property type="evidence" value="ECO:0007669"/>
    <property type="project" value="UniProtKB-KW"/>
</dbReference>
<feature type="region of interest" description="Disordered" evidence="9">
    <location>
        <begin position="264"/>
        <end position="381"/>
    </location>
</feature>
<feature type="region of interest" description="Disordered" evidence="9">
    <location>
        <begin position="1"/>
        <end position="157"/>
    </location>
</feature>
<proteinExistence type="predicted"/>
<evidence type="ECO:0000256" key="9">
    <source>
        <dbReference type="SAM" id="MobiDB-lite"/>
    </source>
</evidence>
<dbReference type="GO" id="GO:0005634">
    <property type="term" value="C:nucleus"/>
    <property type="evidence" value="ECO:0007669"/>
    <property type="project" value="UniProtKB-SubCell"/>
</dbReference>
<evidence type="ECO:0000256" key="1">
    <source>
        <dbReference type="ARBA" id="ARBA00004123"/>
    </source>
</evidence>
<dbReference type="InterPro" id="IPR049730">
    <property type="entry name" value="SNF2/RAD54-like_C"/>
</dbReference>
<accession>A0A8J4UZ16</accession>
<evidence type="ECO:0000256" key="5">
    <source>
        <dbReference type="ARBA" id="ARBA00022840"/>
    </source>
</evidence>
<keyword evidence="4" id="KW-0347">Helicase</keyword>
<dbReference type="InterPro" id="IPR014001">
    <property type="entry name" value="Helicase_ATP-bd"/>
</dbReference>
<feature type="compositionally biased region" description="Acidic residues" evidence="9">
    <location>
        <begin position="366"/>
        <end position="376"/>
    </location>
</feature>
<dbReference type="SMART" id="SM00487">
    <property type="entry name" value="DEXDc"/>
    <property type="match status" value="1"/>
</dbReference>